<organism evidence="6 7">
    <name type="scientific">Candidatus Acididesulfobacter diazotrophicus</name>
    <dbReference type="NCBI Taxonomy" id="2597226"/>
    <lineage>
        <taxon>Bacteria</taxon>
        <taxon>Deltaproteobacteria</taxon>
        <taxon>Candidatus Acidulodesulfobacterales</taxon>
        <taxon>Candidatus Acididesulfobacter</taxon>
    </lineage>
</organism>
<dbReference type="EMBL" id="SGBB01000001">
    <property type="protein sequence ID" value="RZD19532.1"/>
    <property type="molecule type" value="Genomic_DNA"/>
</dbReference>
<feature type="transmembrane region" description="Helical" evidence="5">
    <location>
        <begin position="183"/>
        <end position="200"/>
    </location>
</feature>
<protein>
    <recommendedName>
        <fullName evidence="4">Chorismate dehydratase</fullName>
        <ecNumber evidence="4">4.2.1.151</ecNumber>
    </recommendedName>
    <alternativeName>
        <fullName evidence="4">Menaquinone biosynthetic enzyme MqnA</fullName>
    </alternativeName>
</protein>
<dbReference type="CDD" id="cd13634">
    <property type="entry name" value="PBP2_Sco4506"/>
    <property type="match status" value="1"/>
</dbReference>
<evidence type="ECO:0000256" key="4">
    <source>
        <dbReference type="HAMAP-Rule" id="MF_00995"/>
    </source>
</evidence>
<evidence type="ECO:0000256" key="2">
    <source>
        <dbReference type="ARBA" id="ARBA00022428"/>
    </source>
</evidence>
<comment type="caution">
    <text evidence="6">The sequence shown here is derived from an EMBL/GenBank/DDBJ whole genome shotgun (WGS) entry which is preliminary data.</text>
</comment>
<comment type="similarity">
    <text evidence="4">Belongs to the MqnA/MqnD family. MqnA subfamily.</text>
</comment>
<dbReference type="AlphaFoldDB" id="A0A519BQH6"/>
<dbReference type="PANTHER" id="PTHR37690:SF1">
    <property type="entry name" value="CHORISMATE DEHYDRATASE"/>
    <property type="match status" value="1"/>
</dbReference>
<dbReference type="Pfam" id="PF02621">
    <property type="entry name" value="VitK2_biosynth"/>
    <property type="match status" value="1"/>
</dbReference>
<dbReference type="GO" id="GO:0009234">
    <property type="term" value="P:menaquinone biosynthetic process"/>
    <property type="evidence" value="ECO:0007669"/>
    <property type="project" value="UniProtKB-UniRule"/>
</dbReference>
<dbReference type="InterPro" id="IPR030868">
    <property type="entry name" value="MqnA"/>
</dbReference>
<dbReference type="InterPro" id="IPR003773">
    <property type="entry name" value="Menaquinone_biosynth"/>
</dbReference>
<keyword evidence="5" id="KW-1133">Transmembrane helix</keyword>
<comment type="pathway">
    <text evidence="1 4">Quinol/quinone metabolism; menaquinone biosynthesis.</text>
</comment>
<reference evidence="6 7" key="1">
    <citation type="journal article" date="2019" name="ISME J.">
        <title>Insights into ecological role of a new deltaproteobacterial order Candidatus Acidulodesulfobacterales by metagenomics and metatranscriptomics.</title>
        <authorList>
            <person name="Tan S."/>
            <person name="Liu J."/>
            <person name="Fang Y."/>
            <person name="Hedlund B.P."/>
            <person name="Lian Z.H."/>
            <person name="Huang L.Y."/>
            <person name="Li J.T."/>
            <person name="Huang L.N."/>
            <person name="Li W.J."/>
            <person name="Jiang H.C."/>
            <person name="Dong H.L."/>
            <person name="Shu W.S."/>
        </authorList>
    </citation>
    <scope>NUCLEOTIDE SEQUENCE [LARGE SCALE GENOMIC DNA]</scope>
    <source>
        <strain evidence="6">AP1</strain>
    </source>
</reference>
<evidence type="ECO:0000256" key="3">
    <source>
        <dbReference type="ARBA" id="ARBA00023239"/>
    </source>
</evidence>
<dbReference type="Gene3D" id="3.40.190.10">
    <property type="entry name" value="Periplasmic binding protein-like II"/>
    <property type="match status" value="2"/>
</dbReference>
<dbReference type="HAMAP" id="MF_00995">
    <property type="entry name" value="MqnA"/>
    <property type="match status" value="1"/>
</dbReference>
<keyword evidence="2 4" id="KW-0474">Menaquinone biosynthesis</keyword>
<dbReference type="GO" id="GO:0016836">
    <property type="term" value="F:hydro-lyase activity"/>
    <property type="evidence" value="ECO:0007669"/>
    <property type="project" value="UniProtKB-UniRule"/>
</dbReference>
<keyword evidence="5" id="KW-0472">Membrane</keyword>
<sequence length="294" mass="34689">MIRIGEINYLNVYPIFYFLKKEAEEKESELNFLSFKSGTPAFLNNSLKNGFIDLSPSSSFYYIENYRNSLLFKNISISSKKKVNSIFLFSPKKIEDFSDTETIYITPETLTSVNLLKVLFAEFYKLNINKMNFVIMSSNENIELTKNAGLLDECKIYLHIGDKAIEYKKIYENIFKYSYDLAAIWYSFTGLPFVFALFIIRKDSYENNKNEFNMLYKYLIKSKDKAVANLDEIAQEILKNPSYKFIAYNELINYWTDCLSFDLSEKEIEGFMLYCDLLYKYKIIKDIPELNFIE</sequence>
<gene>
    <name evidence="4" type="primary">mqnA</name>
    <name evidence="6" type="ORF">EVG15_01210</name>
</gene>
<dbReference type="Proteomes" id="UP000319296">
    <property type="component" value="Unassembled WGS sequence"/>
</dbReference>
<dbReference type="EC" id="4.2.1.151" evidence="4"/>
<proteinExistence type="inferred from homology"/>
<keyword evidence="3 4" id="KW-0456">Lyase</keyword>
<dbReference type="PANTHER" id="PTHR37690">
    <property type="entry name" value="CHORISMATE DEHYDRATASE"/>
    <property type="match status" value="1"/>
</dbReference>
<comment type="catalytic activity">
    <reaction evidence="4">
        <text>chorismate = 3-[(1-carboxyvinyl)-oxy]benzoate + H2O</text>
        <dbReference type="Rhea" id="RHEA:40051"/>
        <dbReference type="ChEBI" id="CHEBI:15377"/>
        <dbReference type="ChEBI" id="CHEBI:29748"/>
        <dbReference type="ChEBI" id="CHEBI:76981"/>
        <dbReference type="EC" id="4.2.1.151"/>
    </reaction>
</comment>
<keyword evidence="5" id="KW-0812">Transmembrane</keyword>
<name>A0A519BQH6_9DELT</name>
<evidence type="ECO:0000256" key="1">
    <source>
        <dbReference type="ARBA" id="ARBA00004863"/>
    </source>
</evidence>
<dbReference type="SUPFAM" id="SSF53850">
    <property type="entry name" value="Periplasmic binding protein-like II"/>
    <property type="match status" value="1"/>
</dbReference>
<evidence type="ECO:0000313" key="6">
    <source>
        <dbReference type="EMBL" id="RZD19532.1"/>
    </source>
</evidence>
<evidence type="ECO:0000313" key="7">
    <source>
        <dbReference type="Proteomes" id="UP000319296"/>
    </source>
</evidence>
<comment type="function">
    <text evidence="4">Catalyzes the dehydration of chorismate into 3-[(1-carboxyvinyl)oxy]benzoate, a step in the biosynthesis of menaquinone (MK, vitamin K2).</text>
</comment>
<accession>A0A519BQH6</accession>
<evidence type="ECO:0000256" key="5">
    <source>
        <dbReference type="SAM" id="Phobius"/>
    </source>
</evidence>
<dbReference type="UniPathway" id="UPA00079"/>